<dbReference type="InterPro" id="IPR036396">
    <property type="entry name" value="Cyt_P450_sf"/>
</dbReference>
<proteinExistence type="inferred from homology"/>
<comment type="caution">
    <text evidence="8">The sequence shown here is derived from an EMBL/GenBank/DDBJ whole genome shotgun (WGS) entry which is preliminary data.</text>
</comment>
<dbReference type="EMBL" id="JAWHQM010000004">
    <property type="protein sequence ID" value="KAK5626996.1"/>
    <property type="molecule type" value="Genomic_DNA"/>
</dbReference>
<protein>
    <recommendedName>
        <fullName evidence="10">Cytochrome P450</fullName>
    </recommendedName>
</protein>
<keyword evidence="2 6" id="KW-0479">Metal-binding</keyword>
<reference evidence="8 9" key="1">
    <citation type="submission" date="2023-10" db="EMBL/GenBank/DDBJ databases">
        <title>Draft genome sequence of Xylaria bambusicola isolate GMP-LS, the root and basal stem rot pathogen of sugarcane in Indonesia.</title>
        <authorList>
            <person name="Selvaraj P."/>
            <person name="Muralishankar V."/>
            <person name="Muruganantham S."/>
            <person name="Sp S."/>
            <person name="Haryani S."/>
            <person name="Lau K.J.X."/>
            <person name="Naqvi N.I."/>
        </authorList>
    </citation>
    <scope>NUCLEOTIDE SEQUENCE [LARGE SCALE GENOMIC DNA]</scope>
    <source>
        <strain evidence="8">GMP-LS</strain>
    </source>
</reference>
<feature type="signal peptide" evidence="7">
    <location>
        <begin position="1"/>
        <end position="22"/>
    </location>
</feature>
<organism evidence="8 9">
    <name type="scientific">Xylaria bambusicola</name>
    <dbReference type="NCBI Taxonomy" id="326684"/>
    <lineage>
        <taxon>Eukaryota</taxon>
        <taxon>Fungi</taxon>
        <taxon>Dikarya</taxon>
        <taxon>Ascomycota</taxon>
        <taxon>Pezizomycotina</taxon>
        <taxon>Sordariomycetes</taxon>
        <taxon>Xylariomycetidae</taxon>
        <taxon>Xylariales</taxon>
        <taxon>Xylariaceae</taxon>
        <taxon>Xylaria</taxon>
    </lineage>
</organism>
<evidence type="ECO:0000256" key="3">
    <source>
        <dbReference type="ARBA" id="ARBA00023002"/>
    </source>
</evidence>
<dbReference type="AlphaFoldDB" id="A0AAN7UKP6"/>
<feature type="chain" id="PRO_5042912810" description="Cytochrome P450" evidence="7">
    <location>
        <begin position="23"/>
        <end position="541"/>
    </location>
</feature>
<evidence type="ECO:0000256" key="7">
    <source>
        <dbReference type="SAM" id="SignalP"/>
    </source>
</evidence>
<evidence type="ECO:0000256" key="4">
    <source>
        <dbReference type="ARBA" id="ARBA00023004"/>
    </source>
</evidence>
<dbReference type="GO" id="GO:0016705">
    <property type="term" value="F:oxidoreductase activity, acting on paired donors, with incorporation or reduction of molecular oxygen"/>
    <property type="evidence" value="ECO:0007669"/>
    <property type="project" value="InterPro"/>
</dbReference>
<keyword evidence="3" id="KW-0560">Oxidoreductase</keyword>
<evidence type="ECO:0000313" key="8">
    <source>
        <dbReference type="EMBL" id="KAK5626996.1"/>
    </source>
</evidence>
<evidence type="ECO:0000256" key="2">
    <source>
        <dbReference type="ARBA" id="ARBA00022723"/>
    </source>
</evidence>
<keyword evidence="9" id="KW-1185">Reference proteome</keyword>
<evidence type="ECO:0000313" key="9">
    <source>
        <dbReference type="Proteomes" id="UP001305414"/>
    </source>
</evidence>
<keyword evidence="6" id="KW-0349">Heme</keyword>
<keyword evidence="7" id="KW-0732">Signal</keyword>
<dbReference type="Pfam" id="PF00067">
    <property type="entry name" value="p450"/>
    <property type="match status" value="1"/>
</dbReference>
<dbReference type="PRINTS" id="PR00463">
    <property type="entry name" value="EP450I"/>
</dbReference>
<evidence type="ECO:0000256" key="6">
    <source>
        <dbReference type="PIRSR" id="PIRSR602401-1"/>
    </source>
</evidence>
<dbReference type="Gene3D" id="1.10.630.10">
    <property type="entry name" value="Cytochrome P450"/>
    <property type="match status" value="1"/>
</dbReference>
<keyword evidence="4 6" id="KW-0408">Iron</keyword>
<name>A0AAN7UKP6_9PEZI</name>
<evidence type="ECO:0000256" key="5">
    <source>
        <dbReference type="ARBA" id="ARBA00023033"/>
    </source>
</evidence>
<dbReference type="Proteomes" id="UP001305414">
    <property type="component" value="Unassembled WGS sequence"/>
</dbReference>
<dbReference type="CDD" id="cd11065">
    <property type="entry name" value="CYP64-like"/>
    <property type="match status" value="1"/>
</dbReference>
<feature type="binding site" description="axial binding residue" evidence="6">
    <location>
        <position position="436"/>
    </location>
    <ligand>
        <name>heme</name>
        <dbReference type="ChEBI" id="CHEBI:30413"/>
    </ligand>
    <ligandPart>
        <name>Fe</name>
        <dbReference type="ChEBI" id="CHEBI:18248"/>
    </ligandPart>
</feature>
<dbReference type="PANTHER" id="PTHR46300">
    <property type="entry name" value="P450, PUTATIVE (EUROFUNG)-RELATED-RELATED"/>
    <property type="match status" value="1"/>
</dbReference>
<dbReference type="GO" id="GO:0005506">
    <property type="term" value="F:iron ion binding"/>
    <property type="evidence" value="ECO:0007669"/>
    <property type="project" value="InterPro"/>
</dbReference>
<comment type="similarity">
    <text evidence="1">Belongs to the cytochrome P450 family.</text>
</comment>
<dbReference type="SUPFAM" id="SSF48264">
    <property type="entry name" value="Cytochrome P450"/>
    <property type="match status" value="1"/>
</dbReference>
<dbReference type="GO" id="GO:0004497">
    <property type="term" value="F:monooxygenase activity"/>
    <property type="evidence" value="ECO:0007669"/>
    <property type="project" value="UniProtKB-KW"/>
</dbReference>
<dbReference type="InterPro" id="IPR001128">
    <property type="entry name" value="Cyt_P450"/>
</dbReference>
<sequence>MVSILAIALVVILLYQLSKVGRRPKGCPPGPPTLPLIGNLHLMPKKQGHLQFQKWADEYGPIYSLVLGTQIMIVLSSDLAVKDLLDKRSGIYSSRPDMYLGQDITSGGFRMVLMEYGERWRIQRGIVHNSLNIKASRTYVPYQDLESKAMLLGFLEDPSQFFNHIRRYTNSISTQMIFGFRTLDIHDPKLERLIHGFEKWSEIAGSQSAALLDVFPILRHLPDFLLPVKKYARELHAKEYDLFVGHYLEAKRKLKEGKAKPCICADIVRAQDEMKFSDGAAGYLSGTLLEAGSDTSASTLIGFIQALLIFPEVSALAQAELDRVCGDRIPDLNDLPNLPYIRGCIKESLRWMPTAILGVPHAVIRDDEYSGYHIPKGAGVMLNVWAIHNDPSRHPDPRRFDPSRWIHNTQTSAESANNADASKRDQFVFGAGRRLCQGIHIADGNLFLAISRLLWAFDIRRSVNKFTGKEIIPDMEDLTEGLVVCPNLFSADIKPRNSLKAEIIRSEWKKTMELLDDDLQWKSVPEGLVWRDYEPLDTEEI</sequence>
<dbReference type="PANTHER" id="PTHR46300:SF2">
    <property type="entry name" value="CYTOCHROME P450 MONOOXYGENASE ALNH-RELATED"/>
    <property type="match status" value="1"/>
</dbReference>
<accession>A0AAN7UKP6</accession>
<gene>
    <name evidence="8" type="ORF">RRF57_002711</name>
</gene>
<dbReference type="InterPro" id="IPR050364">
    <property type="entry name" value="Cytochrome_P450_fung"/>
</dbReference>
<dbReference type="PRINTS" id="PR00385">
    <property type="entry name" value="P450"/>
</dbReference>
<evidence type="ECO:0000256" key="1">
    <source>
        <dbReference type="ARBA" id="ARBA00010617"/>
    </source>
</evidence>
<comment type="cofactor">
    <cofactor evidence="6">
        <name>heme</name>
        <dbReference type="ChEBI" id="CHEBI:30413"/>
    </cofactor>
</comment>
<evidence type="ECO:0008006" key="10">
    <source>
        <dbReference type="Google" id="ProtNLM"/>
    </source>
</evidence>
<dbReference type="GO" id="GO:0020037">
    <property type="term" value="F:heme binding"/>
    <property type="evidence" value="ECO:0007669"/>
    <property type="project" value="InterPro"/>
</dbReference>
<keyword evidence="5" id="KW-0503">Monooxygenase</keyword>
<dbReference type="InterPro" id="IPR002401">
    <property type="entry name" value="Cyt_P450_E_grp-I"/>
</dbReference>